<name>A0ACC2BKY6_DIPCM</name>
<gene>
    <name evidence="1" type="ORF">O6H91_15G083700</name>
</gene>
<organism evidence="1 2">
    <name type="scientific">Diphasiastrum complanatum</name>
    <name type="common">Issler's clubmoss</name>
    <name type="synonym">Lycopodium complanatum</name>
    <dbReference type="NCBI Taxonomy" id="34168"/>
    <lineage>
        <taxon>Eukaryota</taxon>
        <taxon>Viridiplantae</taxon>
        <taxon>Streptophyta</taxon>
        <taxon>Embryophyta</taxon>
        <taxon>Tracheophyta</taxon>
        <taxon>Lycopodiopsida</taxon>
        <taxon>Lycopodiales</taxon>
        <taxon>Lycopodiaceae</taxon>
        <taxon>Lycopodioideae</taxon>
        <taxon>Diphasiastrum</taxon>
    </lineage>
</organism>
<reference evidence="2" key="1">
    <citation type="journal article" date="2024" name="Proc. Natl. Acad. Sci. U.S.A.">
        <title>Extraordinary preservation of gene collinearity over three hundred million years revealed in homosporous lycophytes.</title>
        <authorList>
            <person name="Li C."/>
            <person name="Wickell D."/>
            <person name="Kuo L.Y."/>
            <person name="Chen X."/>
            <person name="Nie B."/>
            <person name="Liao X."/>
            <person name="Peng D."/>
            <person name="Ji J."/>
            <person name="Jenkins J."/>
            <person name="Williams M."/>
            <person name="Shu S."/>
            <person name="Plott C."/>
            <person name="Barry K."/>
            <person name="Rajasekar S."/>
            <person name="Grimwood J."/>
            <person name="Han X."/>
            <person name="Sun S."/>
            <person name="Hou Z."/>
            <person name="He W."/>
            <person name="Dai G."/>
            <person name="Sun C."/>
            <person name="Schmutz J."/>
            <person name="Leebens-Mack J.H."/>
            <person name="Li F.W."/>
            <person name="Wang L."/>
        </authorList>
    </citation>
    <scope>NUCLEOTIDE SEQUENCE [LARGE SCALE GENOMIC DNA]</scope>
    <source>
        <strain evidence="2">cv. PW_Plant_1</strain>
    </source>
</reference>
<dbReference type="Proteomes" id="UP001162992">
    <property type="component" value="Chromosome 15"/>
</dbReference>
<proteinExistence type="predicted"/>
<protein>
    <submittedName>
        <fullName evidence="1">Uncharacterized protein</fullName>
    </submittedName>
</protein>
<sequence>MKSTTAFDWILIPPRFGTIYTCALQTRRLRKQTIRCHCYDPTQKRLGEPPYKLMTWIQTHPTNVSGSLRVMGSYSRGWLCKHTGDCTALFKMILLCATFAEEHQQS</sequence>
<dbReference type="EMBL" id="CM055106">
    <property type="protein sequence ID" value="KAJ7530184.1"/>
    <property type="molecule type" value="Genomic_DNA"/>
</dbReference>
<keyword evidence="2" id="KW-1185">Reference proteome</keyword>
<comment type="caution">
    <text evidence="1">The sequence shown here is derived from an EMBL/GenBank/DDBJ whole genome shotgun (WGS) entry which is preliminary data.</text>
</comment>
<accession>A0ACC2BKY6</accession>
<evidence type="ECO:0000313" key="1">
    <source>
        <dbReference type="EMBL" id="KAJ7530184.1"/>
    </source>
</evidence>
<evidence type="ECO:0000313" key="2">
    <source>
        <dbReference type="Proteomes" id="UP001162992"/>
    </source>
</evidence>